<reference evidence="1 2" key="1">
    <citation type="submission" date="2017-04" db="EMBL/GenBank/DDBJ databases">
        <title>Complete Genome Sequence of Bacillus thuringiensis type Strain ATCC 10792.</title>
        <authorList>
            <person name="Oh D.-H."/>
            <person name="Park B.-J."/>
            <person name="Shuai W."/>
            <person name="Chelliah R."/>
        </authorList>
    </citation>
    <scope>NUCLEOTIDE SEQUENCE [LARGE SCALE GENOMIC DNA]</scope>
    <source>
        <strain evidence="1 2">ATCC 10792</strain>
        <plasmid evidence="1 2">poh1</plasmid>
    </source>
</reference>
<dbReference type="RefSeq" id="WP_000582598.1">
    <property type="nucleotide sequence ID" value="NZ_CP021062.1"/>
</dbReference>
<geneLocation type="plasmid" evidence="1 2">
    <name>poh1</name>
</geneLocation>
<evidence type="ECO:0008006" key="3">
    <source>
        <dbReference type="Google" id="ProtNLM"/>
    </source>
</evidence>
<protein>
    <recommendedName>
        <fullName evidence="3">PXO1-04</fullName>
    </recommendedName>
</protein>
<organism evidence="1 2">
    <name type="scientific">Bacillus thuringiensis</name>
    <dbReference type="NCBI Taxonomy" id="1428"/>
    <lineage>
        <taxon>Bacteria</taxon>
        <taxon>Bacillati</taxon>
        <taxon>Bacillota</taxon>
        <taxon>Bacilli</taxon>
        <taxon>Bacillales</taxon>
        <taxon>Bacillaceae</taxon>
        <taxon>Bacillus</taxon>
        <taxon>Bacillus cereus group</taxon>
    </lineage>
</organism>
<proteinExistence type="predicted"/>
<keyword evidence="1" id="KW-0614">Plasmid</keyword>
<evidence type="ECO:0000313" key="1">
    <source>
        <dbReference type="EMBL" id="ARP61424.1"/>
    </source>
</evidence>
<dbReference type="Proteomes" id="UP000194143">
    <property type="component" value="Plasmid poh1"/>
</dbReference>
<gene>
    <name evidence="1" type="ORF">CAB88_30950</name>
</gene>
<dbReference type="EMBL" id="CP021062">
    <property type="protein sequence ID" value="ARP61424.1"/>
    <property type="molecule type" value="Genomic_DNA"/>
</dbReference>
<sequence>MIIDHISNNVVKKLEQTVRYEKKQVQVLRVSKSSSNMHAYMIFPEFSEVKISNTELDEYIENLSTSLKYVIDRKLNQQEIEKQNHSFIMTCAVEEDGVIDDETIHFNTTYVKPPTLASKVFKLVCGLGNRLNSLKELHITVLNNYINRIEIEFYNENEIYVAVEKEEIANAIMGAYTKANIYYSADLRYVAEGNEIKLKSIKPKLAGDVL</sequence>
<dbReference type="AlphaFoldDB" id="A0A1W6WY07"/>
<name>A0A1W6WY07_BACTU</name>
<evidence type="ECO:0000313" key="2">
    <source>
        <dbReference type="Proteomes" id="UP000194143"/>
    </source>
</evidence>
<accession>A0A1W6WY07</accession>
<keyword evidence="2" id="KW-1185">Reference proteome</keyword>
<dbReference type="GeneID" id="67470373"/>